<evidence type="ECO:0000313" key="3">
    <source>
        <dbReference type="Proteomes" id="UP000009072"/>
    </source>
</evidence>
<feature type="domain" description="Lipoprotein-associated type-17" evidence="1">
    <location>
        <begin position="160"/>
        <end position="238"/>
    </location>
</feature>
<dbReference type="HOGENOM" id="CLU_047952_0_0_14"/>
<organism evidence="2 3">
    <name type="scientific">Mycoplasma mobile (strain ATCC 43663 / 163K / NCTC 11711)</name>
    <name type="common">Mesomycoplasma mobile</name>
    <dbReference type="NCBI Taxonomy" id="267748"/>
    <lineage>
        <taxon>Bacteria</taxon>
        <taxon>Bacillati</taxon>
        <taxon>Mycoplasmatota</taxon>
        <taxon>Mycoplasmoidales</taxon>
        <taxon>Metamycoplasmataceae</taxon>
        <taxon>Mesomycoplasma</taxon>
    </lineage>
</organism>
<dbReference type="AlphaFoldDB" id="Q6KH38"/>
<dbReference type="KEGG" id="mmo:MMOB6070"/>
<proteinExistence type="predicted"/>
<protein>
    <submittedName>
        <fullName evidence="2">Variable surface protein mvspM</fullName>
    </submittedName>
</protein>
<name>Q6KH38_MYCM1</name>
<dbReference type="RefSeq" id="WP_011265127.1">
    <property type="nucleotide sequence ID" value="NC_006908.1"/>
</dbReference>
<dbReference type="Proteomes" id="UP000009072">
    <property type="component" value="Chromosome"/>
</dbReference>
<sequence>MKKANLFLGTAAAVLGSTVIIVPVSIVATKTPKEVGPVGPINPIITIEQQKNILGNELEKINTLEIFEVAKNTLPSQVNNQNITDFIKVPVSSNGVSFSIKISETASGSDTSGFVVVTLVGSIGDLTQEKTIIVNGFRVLSPEEIQEQINIAVDRDIQNELNTISSLSITDFGKTPAWSNDVWSIDKIVNTPNPQNGVQFSLRYVQSSVHFGEGRLSVVLIGSKNGRILEKTIVVTGFPGRN</sequence>
<evidence type="ECO:0000313" key="2">
    <source>
        <dbReference type="EMBL" id="AAT28093.1"/>
    </source>
</evidence>
<feature type="domain" description="Lipoprotein-associated type-17" evidence="1">
    <location>
        <begin position="57"/>
        <end position="138"/>
    </location>
</feature>
<dbReference type="EMBL" id="AE017308">
    <property type="protein sequence ID" value="AAT28093.1"/>
    <property type="molecule type" value="Genomic_DNA"/>
</dbReference>
<dbReference type="Pfam" id="PF04200">
    <property type="entry name" value="Lipoprotein_17"/>
    <property type="match status" value="2"/>
</dbReference>
<evidence type="ECO:0000259" key="1">
    <source>
        <dbReference type="Pfam" id="PF04200"/>
    </source>
</evidence>
<gene>
    <name evidence="2" type="primary">mvspM</name>
    <name evidence="2" type="ordered locus">MMOB6070</name>
</gene>
<reference evidence="2 3" key="1">
    <citation type="journal article" date="2004" name="Genome Res.">
        <title>The complete genome and proteome of Mycoplasma mobile.</title>
        <authorList>
            <person name="Jaffe J.D."/>
            <person name="Stange-Thomann N."/>
            <person name="Smith C."/>
            <person name="DeCaprio D."/>
            <person name="Fisher S."/>
            <person name="Butler J."/>
            <person name="Calvo S."/>
            <person name="Elkins T."/>
            <person name="FitzGerald M.G."/>
            <person name="Hafez N."/>
            <person name="Kodira C.D."/>
            <person name="Major J."/>
            <person name="Wang S."/>
            <person name="Wilkinson J."/>
            <person name="Nicol R."/>
            <person name="Nusbaum C."/>
            <person name="Birren B."/>
            <person name="Berg H.C."/>
            <person name="Church G.M."/>
        </authorList>
    </citation>
    <scope>NUCLEOTIDE SEQUENCE [LARGE SCALE GENOMIC DNA]</scope>
    <source>
        <strain evidence="3">ATCC 43663 / 163K / NCTC 11711</strain>
    </source>
</reference>
<accession>Q6KH38</accession>
<dbReference type="InterPro" id="IPR007326">
    <property type="entry name" value="Lipoprotein-assoc_dom"/>
</dbReference>
<keyword evidence="3" id="KW-1185">Reference proteome</keyword>